<evidence type="ECO:0000313" key="3">
    <source>
        <dbReference type="Proteomes" id="UP000748531"/>
    </source>
</evidence>
<dbReference type="Proteomes" id="UP000748531">
    <property type="component" value="Unassembled WGS sequence"/>
</dbReference>
<accession>A0A8J4T530</accession>
<proteinExistence type="predicted"/>
<evidence type="ECO:0008006" key="4">
    <source>
        <dbReference type="Google" id="ProtNLM"/>
    </source>
</evidence>
<keyword evidence="3" id="KW-1185">Reference proteome</keyword>
<keyword evidence="1" id="KW-0732">Signal</keyword>
<evidence type="ECO:0000313" key="2">
    <source>
        <dbReference type="EMBL" id="KAF5397984.1"/>
    </source>
</evidence>
<evidence type="ECO:0000256" key="1">
    <source>
        <dbReference type="SAM" id="SignalP"/>
    </source>
</evidence>
<comment type="caution">
    <text evidence="2">The sequence shown here is derived from an EMBL/GenBank/DDBJ whole genome shotgun (WGS) entry which is preliminary data.</text>
</comment>
<dbReference type="AlphaFoldDB" id="A0A8J4T530"/>
<name>A0A8J4T530_9TREM</name>
<feature type="chain" id="PRO_5035252394" description="Cystatin domain-containing protein" evidence="1">
    <location>
        <begin position="18"/>
        <end position="121"/>
    </location>
</feature>
<sequence length="121" mass="13797">MIDRLLIITIVCCFCSSFKVELLDEPCVQNEEDKQKIHGLIDALFKLNQPDFTFDIGWINTDILDDDTNRYVFHIILPSGTCENVHYDFPPNANTLSVKRIEVPCSTVPTLCDKSYVKVAN</sequence>
<dbReference type="OrthoDB" id="10273656at2759"/>
<organism evidence="2 3">
    <name type="scientific">Paragonimus heterotremus</name>
    <dbReference type="NCBI Taxonomy" id="100268"/>
    <lineage>
        <taxon>Eukaryota</taxon>
        <taxon>Metazoa</taxon>
        <taxon>Spiralia</taxon>
        <taxon>Lophotrochozoa</taxon>
        <taxon>Platyhelminthes</taxon>
        <taxon>Trematoda</taxon>
        <taxon>Digenea</taxon>
        <taxon>Plagiorchiida</taxon>
        <taxon>Troglotremata</taxon>
        <taxon>Troglotrematidae</taxon>
        <taxon>Paragonimus</taxon>
    </lineage>
</organism>
<protein>
    <recommendedName>
        <fullName evidence="4">Cystatin domain-containing protein</fullName>
    </recommendedName>
</protein>
<dbReference type="EMBL" id="LUCH01005544">
    <property type="protein sequence ID" value="KAF5397984.1"/>
    <property type="molecule type" value="Genomic_DNA"/>
</dbReference>
<gene>
    <name evidence="2" type="ORF">PHET_08755</name>
</gene>
<feature type="signal peptide" evidence="1">
    <location>
        <begin position="1"/>
        <end position="17"/>
    </location>
</feature>
<reference evidence="2" key="1">
    <citation type="submission" date="2019-05" db="EMBL/GenBank/DDBJ databases">
        <title>Annotation for the trematode Paragonimus heterotremus.</title>
        <authorList>
            <person name="Choi Y.-J."/>
        </authorList>
    </citation>
    <scope>NUCLEOTIDE SEQUENCE</scope>
    <source>
        <strain evidence="2">LC</strain>
    </source>
</reference>